<dbReference type="PANTHER" id="PTHR46910:SF38">
    <property type="entry name" value="ZN(2)-C6 FUNGAL-TYPE DOMAIN-CONTAINING PROTEIN"/>
    <property type="match status" value="1"/>
</dbReference>
<dbReference type="InterPro" id="IPR007219">
    <property type="entry name" value="XnlR_reg_dom"/>
</dbReference>
<feature type="region of interest" description="Disordered" evidence="3">
    <location>
        <begin position="47"/>
        <end position="66"/>
    </location>
</feature>
<dbReference type="Pfam" id="PF00172">
    <property type="entry name" value="Zn_clus"/>
    <property type="match status" value="1"/>
</dbReference>
<dbReference type="GO" id="GO:0003677">
    <property type="term" value="F:DNA binding"/>
    <property type="evidence" value="ECO:0007669"/>
    <property type="project" value="InterPro"/>
</dbReference>
<dbReference type="AlphaFoldDB" id="A0A9W8TXA7"/>
<evidence type="ECO:0000313" key="5">
    <source>
        <dbReference type="EMBL" id="KAJ3743893.1"/>
    </source>
</evidence>
<dbReference type="EMBL" id="JANVFU010000007">
    <property type="protein sequence ID" value="KAJ3743893.1"/>
    <property type="molecule type" value="Genomic_DNA"/>
</dbReference>
<comment type="caution">
    <text evidence="5">The sequence shown here is derived from an EMBL/GenBank/DDBJ whole genome shotgun (WGS) entry which is preliminary data.</text>
</comment>
<evidence type="ECO:0000313" key="6">
    <source>
        <dbReference type="Proteomes" id="UP001142393"/>
    </source>
</evidence>
<dbReference type="GO" id="GO:0006351">
    <property type="term" value="P:DNA-templated transcription"/>
    <property type="evidence" value="ECO:0007669"/>
    <property type="project" value="InterPro"/>
</dbReference>
<organism evidence="5 6">
    <name type="scientific">Lentinula detonsa</name>
    <dbReference type="NCBI Taxonomy" id="2804962"/>
    <lineage>
        <taxon>Eukaryota</taxon>
        <taxon>Fungi</taxon>
        <taxon>Dikarya</taxon>
        <taxon>Basidiomycota</taxon>
        <taxon>Agaricomycotina</taxon>
        <taxon>Agaricomycetes</taxon>
        <taxon>Agaricomycetidae</taxon>
        <taxon>Agaricales</taxon>
        <taxon>Marasmiineae</taxon>
        <taxon>Omphalotaceae</taxon>
        <taxon>Lentinula</taxon>
    </lineage>
</organism>
<dbReference type="InterPro" id="IPR036864">
    <property type="entry name" value="Zn2-C6_fun-type_DNA-bd_sf"/>
</dbReference>
<dbReference type="CDD" id="cd12148">
    <property type="entry name" value="fungal_TF_MHR"/>
    <property type="match status" value="1"/>
</dbReference>
<feature type="region of interest" description="Disordered" evidence="3">
    <location>
        <begin position="655"/>
        <end position="692"/>
    </location>
</feature>
<dbReference type="InterPro" id="IPR050987">
    <property type="entry name" value="AtrR-like"/>
</dbReference>
<keyword evidence="6" id="KW-1185">Reference proteome</keyword>
<gene>
    <name evidence="5" type="ORF">DFH05DRAFT_1492851</name>
</gene>
<reference evidence="5 6" key="1">
    <citation type="journal article" date="2023" name="Proc. Natl. Acad. Sci. U.S.A.">
        <title>A global phylogenomic analysis of the shiitake genus Lentinula.</title>
        <authorList>
            <person name="Sierra-Patev S."/>
            <person name="Min B."/>
            <person name="Naranjo-Ortiz M."/>
            <person name="Looney B."/>
            <person name="Konkel Z."/>
            <person name="Slot J.C."/>
            <person name="Sakamoto Y."/>
            <person name="Steenwyk J.L."/>
            <person name="Rokas A."/>
            <person name="Carro J."/>
            <person name="Camarero S."/>
            <person name="Ferreira P."/>
            <person name="Molpeceres G."/>
            <person name="Ruiz-Duenas F.J."/>
            <person name="Serrano A."/>
            <person name="Henrissat B."/>
            <person name="Drula E."/>
            <person name="Hughes K.W."/>
            <person name="Mata J.L."/>
            <person name="Ishikawa N.K."/>
            <person name="Vargas-Isla R."/>
            <person name="Ushijima S."/>
            <person name="Smith C.A."/>
            <person name="Donoghue J."/>
            <person name="Ahrendt S."/>
            <person name="Andreopoulos W."/>
            <person name="He G."/>
            <person name="LaButti K."/>
            <person name="Lipzen A."/>
            <person name="Ng V."/>
            <person name="Riley R."/>
            <person name="Sandor L."/>
            <person name="Barry K."/>
            <person name="Martinez A.T."/>
            <person name="Xiao Y."/>
            <person name="Gibbons J.G."/>
            <person name="Terashima K."/>
            <person name="Grigoriev I.V."/>
            <person name="Hibbett D."/>
        </authorList>
    </citation>
    <scope>NUCLEOTIDE SEQUENCE [LARGE SCALE GENOMIC DNA]</scope>
    <source>
        <strain evidence="5 6">TFB7810</strain>
    </source>
</reference>
<dbReference type="Gene3D" id="4.10.240.10">
    <property type="entry name" value="Zn(2)-C6 fungal-type DNA-binding domain"/>
    <property type="match status" value="1"/>
</dbReference>
<dbReference type="GO" id="GO:0000981">
    <property type="term" value="F:DNA-binding transcription factor activity, RNA polymerase II-specific"/>
    <property type="evidence" value="ECO:0007669"/>
    <property type="project" value="InterPro"/>
</dbReference>
<dbReference type="SMART" id="SM00906">
    <property type="entry name" value="Fungal_trans"/>
    <property type="match status" value="1"/>
</dbReference>
<dbReference type="PANTHER" id="PTHR46910">
    <property type="entry name" value="TRANSCRIPTION FACTOR PDR1"/>
    <property type="match status" value="1"/>
</dbReference>
<feature type="compositionally biased region" description="Polar residues" evidence="3">
    <location>
        <begin position="677"/>
        <end position="689"/>
    </location>
</feature>
<accession>A0A9W8TXA7</accession>
<keyword evidence="2" id="KW-0539">Nucleus</keyword>
<feature type="domain" description="Zn(2)-C6 fungal-type" evidence="4">
    <location>
        <begin position="12"/>
        <end position="45"/>
    </location>
</feature>
<dbReference type="Proteomes" id="UP001142393">
    <property type="component" value="Unassembled WGS sequence"/>
</dbReference>
<sequence>MIKQPRKRLLNACDECRKRKVRCDSATITGDNCSECVKWKTKCTHNVPNKRRGPKVGSSRRSSAHKSNLRQIVSSIVNSVDSYTLPEDLGFVRSLVIDLALQVQSLETRLKQALNSTRPELLSSPSSILHECGVLAIDVADSNADDTNALALQFEEVLSVDGTRHYGGSSTFQLLRNALNIKGEISGGESQPSIKVNKLERPGLWSVPKWQAPFPSHQTSYVFPEDDLMHDLIELYFTNVDPYFPMLHRPTLERSLLDGVHTTDRRFGALILMICSLASQHSNDPRTLSEGIESEYSKGWKYFRQIQLMHRFEDAPSIHEFQIYPLASLYIHTTNISSLAFFLVAIGIRSAHQKGVHERHFVVSDNTIETELWRRAFWCLIIFDIYASVTLGRPRVTLPENVDADYPQDFQMGLQEKAKDSHTGTVPQSAAKPSLLSFWIYYIKLFEIVGLANQAFYSVNDSVKTSALWNRLGIPSTEWGQKALIELDATLNKWVDSIPSHLRWDPQRQSEILLRQSSMLYATYYWAQFQVHKPFLSRSSQSEVGPMFPSVTICANSARLLIGLLETHHRQLPFVALPLLIGPLFDSAIVLLINLWRGLRNLVALDPSKELGDVRRCISLLGMYENRYQAAGRLCDTLNSIISVNLPVTRSLKRSRTLADGSPAQDSDFERYLPRNGTGSSHIRSSSEADPTLDPVVQFERLDLPYHSHELRKSPLQMPSAPVSTSANTPYPDINPFGGTVETSCASSETSRPDEDWQSFMTEIDNLLQSAQTNFADNSSIFHT</sequence>
<dbReference type="SUPFAM" id="SSF57701">
    <property type="entry name" value="Zn2/Cys6 DNA-binding domain"/>
    <property type="match status" value="1"/>
</dbReference>
<evidence type="ECO:0000256" key="2">
    <source>
        <dbReference type="ARBA" id="ARBA00023242"/>
    </source>
</evidence>
<evidence type="ECO:0000256" key="3">
    <source>
        <dbReference type="SAM" id="MobiDB-lite"/>
    </source>
</evidence>
<dbReference type="Pfam" id="PF04082">
    <property type="entry name" value="Fungal_trans"/>
    <property type="match status" value="1"/>
</dbReference>
<dbReference type="InterPro" id="IPR001138">
    <property type="entry name" value="Zn2Cys6_DnaBD"/>
</dbReference>
<dbReference type="SMART" id="SM00066">
    <property type="entry name" value="GAL4"/>
    <property type="match status" value="1"/>
</dbReference>
<dbReference type="PROSITE" id="PS50048">
    <property type="entry name" value="ZN2_CY6_FUNGAL_2"/>
    <property type="match status" value="1"/>
</dbReference>
<keyword evidence="1" id="KW-0479">Metal-binding</keyword>
<dbReference type="CDD" id="cd00067">
    <property type="entry name" value="GAL4"/>
    <property type="match status" value="1"/>
</dbReference>
<proteinExistence type="predicted"/>
<evidence type="ECO:0000256" key="1">
    <source>
        <dbReference type="ARBA" id="ARBA00022723"/>
    </source>
</evidence>
<name>A0A9W8TXA7_9AGAR</name>
<evidence type="ECO:0000259" key="4">
    <source>
        <dbReference type="PROSITE" id="PS50048"/>
    </source>
</evidence>
<dbReference type="GO" id="GO:0008270">
    <property type="term" value="F:zinc ion binding"/>
    <property type="evidence" value="ECO:0007669"/>
    <property type="project" value="InterPro"/>
</dbReference>
<dbReference type="PROSITE" id="PS00463">
    <property type="entry name" value="ZN2_CY6_FUNGAL_1"/>
    <property type="match status" value="1"/>
</dbReference>
<protein>
    <submittedName>
        <fullName evidence="5">Fungal-specific transcription factor domain-containing protein</fullName>
    </submittedName>
</protein>